<dbReference type="GO" id="GO:0045893">
    <property type="term" value="P:positive regulation of DNA-templated transcription"/>
    <property type="evidence" value="ECO:0007669"/>
    <property type="project" value="UniProtKB-UniRule"/>
</dbReference>
<gene>
    <name evidence="5" type="primary">crl</name>
    <name evidence="6" type="ORF">PROVALCAL_00421</name>
</gene>
<dbReference type="Gene3D" id="3.30.310.230">
    <property type="entry name" value="Sigma factor-binding protein Crl monomer"/>
    <property type="match status" value="1"/>
</dbReference>
<dbReference type="GO" id="GO:0005737">
    <property type="term" value="C:cytoplasm"/>
    <property type="evidence" value="ECO:0007669"/>
    <property type="project" value="UniProtKB-SubCell"/>
</dbReference>
<keyword evidence="3 5" id="KW-0010">Activator</keyword>
<evidence type="ECO:0000256" key="2">
    <source>
        <dbReference type="ARBA" id="ARBA00023015"/>
    </source>
</evidence>
<comment type="similarity">
    <text evidence="5">Belongs to the Crl family.</text>
</comment>
<evidence type="ECO:0000256" key="3">
    <source>
        <dbReference type="ARBA" id="ARBA00023159"/>
    </source>
</evidence>
<reference evidence="6 7" key="1">
    <citation type="submission" date="2008-10" db="EMBL/GenBank/DDBJ databases">
        <title>Draft genome sequence of Providencia alcalifaciens (DSM 30120).</title>
        <authorList>
            <person name="Sudarsanam P."/>
            <person name="Ley R."/>
            <person name="Guruge J."/>
            <person name="Turnbaugh P.J."/>
            <person name="Mahowald M."/>
            <person name="Liep D."/>
            <person name="Gordon J."/>
        </authorList>
    </citation>
    <scope>NUCLEOTIDE SEQUENCE [LARGE SCALE GENOMIC DNA]</scope>
    <source>
        <strain evidence="6 7">DSM 30120</strain>
    </source>
</reference>
<evidence type="ECO:0000256" key="5">
    <source>
        <dbReference type="HAMAP-Rule" id="MF_01178"/>
    </source>
</evidence>
<comment type="subcellular location">
    <subcellularLocation>
        <location evidence="5">Cytoplasm</location>
    </subcellularLocation>
</comment>
<sequence length="146" mass="16715">MLKRDLPKKEILNMALPTDYTNGKFLKKFAAMGPYLREQQSVKNCYFFDSLVVCVNANVVPEKREFWGWWLELASTDNGFEFAYNLGIYTGQGKWQTKTLKDGSTAEAVEKNLHAFHQRLSQQLSALELSLFPSPLMTELKLELSA</sequence>
<keyword evidence="2 5" id="KW-0805">Transcription regulation</keyword>
<evidence type="ECO:0000256" key="1">
    <source>
        <dbReference type="ARBA" id="ARBA00022490"/>
    </source>
</evidence>
<dbReference type="InterPro" id="IPR038208">
    <property type="entry name" value="Tscrpt_reg_Crl_sf"/>
</dbReference>
<dbReference type="HAMAP" id="MF_01178">
    <property type="entry name" value="Crl"/>
    <property type="match status" value="1"/>
</dbReference>
<dbReference type="NCBIfam" id="NF008217">
    <property type="entry name" value="PRK10984.1"/>
    <property type="match status" value="1"/>
</dbReference>
<keyword evidence="4 5" id="KW-0804">Transcription</keyword>
<comment type="caution">
    <text evidence="6">The sequence shown here is derived from an EMBL/GenBank/DDBJ whole genome shotgun (WGS) entry which is preliminary data.</text>
</comment>
<keyword evidence="1 5" id="KW-0963">Cytoplasm</keyword>
<comment type="function">
    <text evidence="5">Binds to the sigma-S subunit of RNA polymerase, activating expression of sigma-S-regulated genes. Stimulates RNA polymerase holoenzyme formation and may bind to several other sigma factors, such as sigma-70 and sigma-32.</text>
</comment>
<dbReference type="Pfam" id="PF07417">
    <property type="entry name" value="Crl"/>
    <property type="match status" value="1"/>
</dbReference>
<dbReference type="AlphaFoldDB" id="B6XAS2"/>
<reference evidence="6 7" key="2">
    <citation type="submission" date="2008-10" db="EMBL/GenBank/DDBJ databases">
        <authorList>
            <person name="Fulton L."/>
            <person name="Clifton S."/>
            <person name="Fulton B."/>
            <person name="Xu J."/>
            <person name="Minx P."/>
            <person name="Pepin K.H."/>
            <person name="Johnson M."/>
            <person name="Bhonagiri V."/>
            <person name="Nash W.E."/>
            <person name="Mardis E.R."/>
            <person name="Wilson R.K."/>
        </authorList>
    </citation>
    <scope>NUCLEOTIDE SEQUENCE [LARGE SCALE GENOMIC DNA]</scope>
    <source>
        <strain evidence="6 7">DSM 30120</strain>
    </source>
</reference>
<evidence type="ECO:0000313" key="7">
    <source>
        <dbReference type="Proteomes" id="UP000003729"/>
    </source>
</evidence>
<name>B6XAS2_9GAMM</name>
<protein>
    <recommendedName>
        <fullName evidence="5">Sigma factor-binding protein Crl</fullName>
    </recommendedName>
</protein>
<feature type="region of interest" description="Essential for activity" evidence="5">
    <location>
        <begin position="112"/>
        <end position="135"/>
    </location>
</feature>
<evidence type="ECO:0000313" key="6">
    <source>
        <dbReference type="EMBL" id="EEB47825.1"/>
    </source>
</evidence>
<proteinExistence type="inferred from homology"/>
<accession>B6XAS2</accession>
<evidence type="ECO:0000256" key="4">
    <source>
        <dbReference type="ARBA" id="ARBA00023163"/>
    </source>
</evidence>
<dbReference type="InterPro" id="IPR009986">
    <property type="entry name" value="Tscrpt_reg_Crl"/>
</dbReference>
<organism evidence="6 7">
    <name type="scientific">Providencia alcalifaciens DSM 30120</name>
    <dbReference type="NCBI Taxonomy" id="520999"/>
    <lineage>
        <taxon>Bacteria</taxon>
        <taxon>Pseudomonadati</taxon>
        <taxon>Pseudomonadota</taxon>
        <taxon>Gammaproteobacteria</taxon>
        <taxon>Enterobacterales</taxon>
        <taxon>Morganellaceae</taxon>
        <taxon>Providencia</taxon>
    </lineage>
</organism>
<dbReference type="Proteomes" id="UP000003729">
    <property type="component" value="Unassembled WGS sequence"/>
</dbReference>
<dbReference type="eggNOG" id="ENOG502ZQ8E">
    <property type="taxonomic scope" value="Bacteria"/>
</dbReference>
<dbReference type="EMBL" id="ABXW01000004">
    <property type="protein sequence ID" value="EEB47825.1"/>
    <property type="molecule type" value="Genomic_DNA"/>
</dbReference>